<evidence type="ECO:0000259" key="2">
    <source>
        <dbReference type="SMART" id="SM01075"/>
    </source>
</evidence>
<dbReference type="SMART" id="SM01075">
    <property type="entry name" value="CDT1"/>
    <property type="match status" value="1"/>
</dbReference>
<dbReference type="eggNOG" id="ENOG502QX7N">
    <property type="taxonomic scope" value="Eukaryota"/>
</dbReference>
<evidence type="ECO:0000256" key="1">
    <source>
        <dbReference type="SAM" id="MobiDB-lite"/>
    </source>
</evidence>
<dbReference type="RefSeq" id="XP_765015.1">
    <property type="nucleotide sequence ID" value="XM_759922.1"/>
</dbReference>
<dbReference type="SUPFAM" id="SSF46785">
    <property type="entry name" value="Winged helix' DNA-binding domain"/>
    <property type="match status" value="1"/>
</dbReference>
<feature type="region of interest" description="Disordered" evidence="1">
    <location>
        <begin position="119"/>
        <end position="170"/>
    </location>
</feature>
<dbReference type="InterPro" id="IPR014939">
    <property type="entry name" value="CDT1_Gemini-bd-like"/>
</dbReference>
<accession>Q4N541</accession>
<reference evidence="3 4" key="1">
    <citation type="journal article" date="2005" name="Science">
        <title>Genome sequence of Theileria parva, a bovine pathogen that transforms lymphocytes.</title>
        <authorList>
            <person name="Gardner M.J."/>
            <person name="Bishop R."/>
            <person name="Shah T."/>
            <person name="de Villiers E.P."/>
            <person name="Carlton J.M."/>
            <person name="Hall N."/>
            <person name="Ren Q."/>
            <person name="Paulsen I.T."/>
            <person name="Pain A."/>
            <person name="Berriman M."/>
            <person name="Wilson R.J.M."/>
            <person name="Sato S."/>
            <person name="Ralph S.A."/>
            <person name="Mann D.J."/>
            <person name="Xiong Z."/>
            <person name="Shallom S.J."/>
            <person name="Weidman J."/>
            <person name="Jiang L."/>
            <person name="Lynn J."/>
            <person name="Weaver B."/>
            <person name="Shoaibi A."/>
            <person name="Domingo A.R."/>
            <person name="Wasawo D."/>
            <person name="Crabtree J."/>
            <person name="Wortman J.R."/>
            <person name="Haas B."/>
            <person name="Angiuoli S.V."/>
            <person name="Creasy T.H."/>
            <person name="Lu C."/>
            <person name="Suh B."/>
            <person name="Silva J.C."/>
            <person name="Utterback T.R."/>
            <person name="Feldblyum T.V."/>
            <person name="Pertea M."/>
            <person name="Allen J."/>
            <person name="Nierman W.C."/>
            <person name="Taracha E.L.N."/>
            <person name="Salzberg S.L."/>
            <person name="White O.R."/>
            <person name="Fitzhugh H.A."/>
            <person name="Morzaria S."/>
            <person name="Venter J.C."/>
            <person name="Fraser C.M."/>
            <person name="Nene V."/>
        </authorList>
    </citation>
    <scope>NUCLEOTIDE SEQUENCE [LARGE SCALE GENOMIC DNA]</scope>
    <source>
        <strain evidence="3 4">Muguga</strain>
    </source>
</reference>
<dbReference type="InParanoid" id="Q4N541"/>
<organism evidence="3 4">
    <name type="scientific">Theileria parva</name>
    <name type="common">East coast fever infection agent</name>
    <dbReference type="NCBI Taxonomy" id="5875"/>
    <lineage>
        <taxon>Eukaryota</taxon>
        <taxon>Sar</taxon>
        <taxon>Alveolata</taxon>
        <taxon>Apicomplexa</taxon>
        <taxon>Aconoidasida</taxon>
        <taxon>Piroplasmida</taxon>
        <taxon>Theileriidae</taxon>
        <taxon>Theileria</taxon>
    </lineage>
</organism>
<dbReference type="AlphaFoldDB" id="Q4N541"/>
<evidence type="ECO:0000313" key="3">
    <source>
        <dbReference type="EMBL" id="EAN32732.1"/>
    </source>
</evidence>
<dbReference type="GeneID" id="3502274"/>
<dbReference type="InterPro" id="IPR036390">
    <property type="entry name" value="WH_DNA-bd_sf"/>
</dbReference>
<name>Q4N541_THEPA</name>
<feature type="region of interest" description="Disordered" evidence="1">
    <location>
        <begin position="234"/>
        <end position="255"/>
    </location>
</feature>
<dbReference type="KEGG" id="tpv:TP02_0449"/>
<comment type="caution">
    <text evidence="3">The sequence shown here is derived from an EMBL/GenBank/DDBJ whole genome shotgun (WGS) entry which is preliminary data.</text>
</comment>
<protein>
    <recommendedName>
        <fullName evidence="2">CDT1 Geminin-binding domain-containing protein</fullName>
    </recommendedName>
</protein>
<dbReference type="STRING" id="5875.Q4N541"/>
<dbReference type="Proteomes" id="UP000001949">
    <property type="component" value="Unassembled WGS sequence"/>
</dbReference>
<evidence type="ECO:0000313" key="4">
    <source>
        <dbReference type="Proteomes" id="UP000001949"/>
    </source>
</evidence>
<feature type="compositionally biased region" description="Low complexity" evidence="1">
    <location>
        <begin position="148"/>
        <end position="169"/>
    </location>
</feature>
<gene>
    <name evidence="3" type="ordered locus">TP02_0449</name>
</gene>
<proteinExistence type="predicted"/>
<feature type="domain" description="CDT1 Geminin-binding" evidence="2">
    <location>
        <begin position="340"/>
        <end position="483"/>
    </location>
</feature>
<dbReference type="Pfam" id="PF08839">
    <property type="entry name" value="CDT1"/>
    <property type="match status" value="1"/>
</dbReference>
<dbReference type="OMA" id="PHENEHF"/>
<dbReference type="VEuPathDB" id="PiroplasmaDB:TpMuguga_02g00449"/>
<dbReference type="EMBL" id="AAGK01000002">
    <property type="protein sequence ID" value="EAN32732.1"/>
    <property type="molecule type" value="Genomic_DNA"/>
</dbReference>
<sequence>MECFLPSTAFVTRKRADLTDSCDSTKCVEGSDMNSGSSNICDVYTPIGNSGCTDKSHDYLDLPGAVVDNECVKKEFSYCNEVKTGVLDTDFQDVCESPRMTSVDRLNRLKNELSSTNTTTKIPQFGYEPVDEPIDEPFVPVSTDPLESTHSNSGSTSPSTTTPVKSVRSSNRRLDVLNSIIRTRLDEPHVNISDDETKNPILANSVRRTKGLSSNTADVRRSLQVLGSSRCWTDRFENQDPDDDDSVSATQSPVRSLNSLMNSQADVSDSSYRRPVWESTPNFTPIRSISSINRFQTDNSSKGDSLDMFASTSIAQMSRMQFNPMSNVTLTREEMCRANLSGELLVLHKHFQNICTVINRSMKRDDKPYFRVLRTLVQRLSRKSFTMDHLRKVLWLAPNLISVKWVLISESFRKKYPTEYKESTDKVYDITIKILRPDLSSCYNNQDYETACFLFKTILCCWSLKCDSENLVDFDVPMAELPEKTVRSNLSTPIRDTTPRFDTPMRSVTPRVYDTPMRSITARINDTPMRSITARVNDTPMRSVTPMRGYTPIRDTTPVRSVLRSDFPICVDNTPCKTYKLNDDDTYETSSKRMRTDSISPMSVDLLDTPGMNRIRENIKKLAETNQPPDPQNDLKFWIDMRWFTKILLEIIVSDTSPIMKLEFLVDFIVKYGSRKVTQDQVTRWVDTLSEIDPLILHKGISKFEDYTTVITINKSASFDNALDYINNKIKTLKSF</sequence>
<keyword evidence="4" id="KW-1185">Reference proteome</keyword>